<evidence type="ECO:0000259" key="1">
    <source>
        <dbReference type="PROSITE" id="PS50814"/>
    </source>
</evidence>
<feature type="domain" description="WIF" evidence="1">
    <location>
        <begin position="1"/>
        <end position="34"/>
    </location>
</feature>
<dbReference type="EMBL" id="VSRR010088715">
    <property type="protein sequence ID" value="MPC91707.1"/>
    <property type="molecule type" value="Genomic_DNA"/>
</dbReference>
<keyword evidence="3" id="KW-1185">Reference proteome</keyword>
<proteinExistence type="predicted"/>
<accession>A0A5B7JEC2</accession>
<gene>
    <name evidence="2" type="ORF">E2C01_086763</name>
</gene>
<dbReference type="Proteomes" id="UP000324222">
    <property type="component" value="Unassembled WGS sequence"/>
</dbReference>
<dbReference type="PROSITE" id="PS50814">
    <property type="entry name" value="WIF"/>
    <property type="match status" value="1"/>
</dbReference>
<evidence type="ECO:0000313" key="3">
    <source>
        <dbReference type="Proteomes" id="UP000324222"/>
    </source>
</evidence>
<protein>
    <recommendedName>
        <fullName evidence="1">WIF domain-containing protein</fullName>
    </recommendedName>
</protein>
<reference evidence="2 3" key="1">
    <citation type="submission" date="2019-05" db="EMBL/GenBank/DDBJ databases">
        <title>Another draft genome of Portunus trituberculatus and its Hox gene families provides insights of decapod evolution.</title>
        <authorList>
            <person name="Jeong J.-H."/>
            <person name="Song I."/>
            <person name="Kim S."/>
            <person name="Choi T."/>
            <person name="Kim D."/>
            <person name="Ryu S."/>
            <person name="Kim W."/>
        </authorList>
    </citation>
    <scope>NUCLEOTIDE SEQUENCE [LARGE SCALE GENOMIC DNA]</scope>
    <source>
        <tissue evidence="2">Muscle</tissue>
    </source>
</reference>
<dbReference type="InterPro" id="IPR003306">
    <property type="entry name" value="WIF"/>
</dbReference>
<name>A0A5B7JEC2_PORTR</name>
<evidence type="ECO:0000313" key="2">
    <source>
        <dbReference type="EMBL" id="MPC91707.1"/>
    </source>
</evidence>
<organism evidence="2 3">
    <name type="scientific">Portunus trituberculatus</name>
    <name type="common">Swimming crab</name>
    <name type="synonym">Neptunus trituberculatus</name>
    <dbReference type="NCBI Taxonomy" id="210409"/>
    <lineage>
        <taxon>Eukaryota</taxon>
        <taxon>Metazoa</taxon>
        <taxon>Ecdysozoa</taxon>
        <taxon>Arthropoda</taxon>
        <taxon>Crustacea</taxon>
        <taxon>Multicrustacea</taxon>
        <taxon>Malacostraca</taxon>
        <taxon>Eumalacostraca</taxon>
        <taxon>Eucarida</taxon>
        <taxon>Decapoda</taxon>
        <taxon>Pleocyemata</taxon>
        <taxon>Brachyura</taxon>
        <taxon>Eubrachyura</taxon>
        <taxon>Portunoidea</taxon>
        <taxon>Portunidae</taxon>
        <taxon>Portuninae</taxon>
        <taxon>Portunus</taxon>
    </lineage>
</organism>
<dbReference type="AlphaFoldDB" id="A0A5B7JEC2"/>
<sequence>MENSEAKHFSVHFQLVMFSSIFAIDVTWQKVKAT</sequence>
<comment type="caution">
    <text evidence="2">The sequence shown here is derived from an EMBL/GenBank/DDBJ whole genome shotgun (WGS) entry which is preliminary data.</text>
</comment>